<evidence type="ECO:0000313" key="11">
    <source>
        <dbReference type="EMBL" id="GBF32479.1"/>
    </source>
</evidence>
<evidence type="ECO:0000256" key="2">
    <source>
        <dbReference type="ARBA" id="ARBA00022448"/>
    </source>
</evidence>
<protein>
    <recommendedName>
        <fullName evidence="10">Tripartite ATP-independent periplasmic transporters DctQ component domain-containing protein</fullName>
    </recommendedName>
</protein>
<feature type="transmembrane region" description="Helical" evidence="9">
    <location>
        <begin position="76"/>
        <end position="97"/>
    </location>
</feature>
<dbReference type="Pfam" id="PF04290">
    <property type="entry name" value="DctQ"/>
    <property type="match status" value="1"/>
</dbReference>
<evidence type="ECO:0000259" key="10">
    <source>
        <dbReference type="Pfam" id="PF04290"/>
    </source>
</evidence>
<feature type="transmembrane region" description="Helical" evidence="9">
    <location>
        <begin position="32"/>
        <end position="56"/>
    </location>
</feature>
<dbReference type="InterPro" id="IPR007387">
    <property type="entry name" value="TRAP_DctQ"/>
</dbReference>
<dbReference type="PANTHER" id="PTHR35011">
    <property type="entry name" value="2,3-DIKETO-L-GULONATE TRAP TRANSPORTER SMALL PERMEASE PROTEIN YIAM"/>
    <property type="match status" value="1"/>
</dbReference>
<gene>
    <name evidence="11" type="ORF">DCCM_0675</name>
</gene>
<evidence type="ECO:0000313" key="12">
    <source>
        <dbReference type="Proteomes" id="UP000239549"/>
    </source>
</evidence>
<dbReference type="Proteomes" id="UP000239549">
    <property type="component" value="Unassembled WGS sequence"/>
</dbReference>
<keyword evidence="4" id="KW-0997">Cell inner membrane</keyword>
<reference evidence="12" key="1">
    <citation type="submission" date="2018-02" db="EMBL/GenBank/DDBJ databases">
        <title>Genome sequence of Desulfocucumis palustris strain NAW-5.</title>
        <authorList>
            <person name="Watanabe M."/>
            <person name="Kojima H."/>
            <person name="Fukui M."/>
        </authorList>
    </citation>
    <scope>NUCLEOTIDE SEQUENCE [LARGE SCALE GENOMIC DNA]</scope>
    <source>
        <strain evidence="12">NAW-5</strain>
    </source>
</reference>
<evidence type="ECO:0000256" key="1">
    <source>
        <dbReference type="ARBA" id="ARBA00004429"/>
    </source>
</evidence>
<keyword evidence="5 9" id="KW-0812">Transmembrane</keyword>
<evidence type="ECO:0000256" key="5">
    <source>
        <dbReference type="ARBA" id="ARBA00022692"/>
    </source>
</evidence>
<keyword evidence="7 9" id="KW-0472">Membrane</keyword>
<evidence type="ECO:0000256" key="3">
    <source>
        <dbReference type="ARBA" id="ARBA00022475"/>
    </source>
</evidence>
<name>A0A2L2X8E2_9FIRM</name>
<keyword evidence="6 9" id="KW-1133">Transmembrane helix</keyword>
<dbReference type="InterPro" id="IPR055348">
    <property type="entry name" value="DctQ"/>
</dbReference>
<comment type="subcellular location">
    <subcellularLocation>
        <location evidence="1">Cell inner membrane</location>
        <topology evidence="1">Multi-pass membrane protein</topology>
    </subcellularLocation>
</comment>
<accession>A0A2L2X8E2</accession>
<dbReference type="EMBL" id="BFAV01000036">
    <property type="protein sequence ID" value="GBF32479.1"/>
    <property type="molecule type" value="Genomic_DNA"/>
</dbReference>
<organism evidence="11 12">
    <name type="scientific">Desulfocucumis palustris</name>
    <dbReference type="NCBI Taxonomy" id="1898651"/>
    <lineage>
        <taxon>Bacteria</taxon>
        <taxon>Bacillati</taxon>
        <taxon>Bacillota</taxon>
        <taxon>Clostridia</taxon>
        <taxon>Eubacteriales</taxon>
        <taxon>Desulfocucumaceae</taxon>
        <taxon>Desulfocucumis</taxon>
    </lineage>
</organism>
<keyword evidence="3" id="KW-1003">Cell membrane</keyword>
<keyword evidence="2" id="KW-0813">Transport</keyword>
<dbReference type="GO" id="GO:0005886">
    <property type="term" value="C:plasma membrane"/>
    <property type="evidence" value="ECO:0007669"/>
    <property type="project" value="UniProtKB-SubCell"/>
</dbReference>
<evidence type="ECO:0000256" key="4">
    <source>
        <dbReference type="ARBA" id="ARBA00022519"/>
    </source>
</evidence>
<feature type="domain" description="Tripartite ATP-independent periplasmic transporters DctQ component" evidence="10">
    <location>
        <begin position="3"/>
        <end position="100"/>
    </location>
</feature>
<comment type="similarity">
    <text evidence="8">Belongs to the TRAP transporter small permease family.</text>
</comment>
<comment type="caution">
    <text evidence="11">The sequence shown here is derived from an EMBL/GenBank/DDBJ whole genome shotgun (WGS) entry which is preliminary data.</text>
</comment>
<dbReference type="AlphaFoldDB" id="A0A2L2X8E2"/>
<keyword evidence="12" id="KW-1185">Reference proteome</keyword>
<sequence length="111" mass="12685">MEAMYFMALGYAYKKGAHIRVTMFTKYFPKNIMIPVTFLFKAVTLVFFLVLAYSGWELFTHAVEIQDFTTGMVQFPMSPSYFMVPLGGILISLRIILSFCKSEPNDEAEPS</sequence>
<evidence type="ECO:0000256" key="8">
    <source>
        <dbReference type="ARBA" id="ARBA00038436"/>
    </source>
</evidence>
<evidence type="ECO:0000256" key="7">
    <source>
        <dbReference type="ARBA" id="ARBA00023136"/>
    </source>
</evidence>
<evidence type="ECO:0000256" key="9">
    <source>
        <dbReference type="SAM" id="Phobius"/>
    </source>
</evidence>
<evidence type="ECO:0000256" key="6">
    <source>
        <dbReference type="ARBA" id="ARBA00022989"/>
    </source>
</evidence>
<proteinExistence type="inferred from homology"/>